<dbReference type="EMBL" id="CAJNXB010006162">
    <property type="protein sequence ID" value="CAF3469028.1"/>
    <property type="molecule type" value="Genomic_DNA"/>
</dbReference>
<dbReference type="Pfam" id="PF04500">
    <property type="entry name" value="FLYWCH"/>
    <property type="match status" value="1"/>
</dbReference>
<dbReference type="OrthoDB" id="167578at2759"/>
<dbReference type="Proteomes" id="UP000663873">
    <property type="component" value="Unassembled WGS sequence"/>
</dbReference>
<protein>
    <recommendedName>
        <fullName evidence="4">FLYWCH-type domain-containing protein</fullName>
    </recommendedName>
</protein>
<keyword evidence="7" id="KW-1185">Reference proteome</keyword>
<gene>
    <name evidence="5" type="ORF">TIS948_LOCUS33194</name>
    <name evidence="6" type="ORF">UJA718_LOCUS27606</name>
</gene>
<sequence>MASTLSIITSNKGKPLLVRDSYTYYVSKTTATVKYWRCEDRCCDAGVYTNTKDAFIKTVGIHSEYLESLSFVVVKDRTK</sequence>
<evidence type="ECO:0000256" key="1">
    <source>
        <dbReference type="ARBA" id="ARBA00022723"/>
    </source>
</evidence>
<dbReference type="InterPro" id="IPR007588">
    <property type="entry name" value="Znf_FLYWCH"/>
</dbReference>
<dbReference type="Proteomes" id="UP000663825">
    <property type="component" value="Unassembled WGS sequence"/>
</dbReference>
<name>A0A820WQ45_9BILA</name>
<evidence type="ECO:0000313" key="6">
    <source>
        <dbReference type="EMBL" id="CAF4520897.1"/>
    </source>
</evidence>
<keyword evidence="2" id="KW-0863">Zinc-finger</keyword>
<reference evidence="6" key="1">
    <citation type="submission" date="2021-02" db="EMBL/GenBank/DDBJ databases">
        <authorList>
            <person name="Nowell W R."/>
        </authorList>
    </citation>
    <scope>NUCLEOTIDE SEQUENCE</scope>
</reference>
<feature type="domain" description="FLYWCH-type" evidence="4">
    <location>
        <begin position="8"/>
        <end position="57"/>
    </location>
</feature>
<proteinExistence type="predicted"/>
<dbReference type="GO" id="GO:0008270">
    <property type="term" value="F:zinc ion binding"/>
    <property type="evidence" value="ECO:0007669"/>
    <property type="project" value="UniProtKB-KW"/>
</dbReference>
<evidence type="ECO:0000256" key="2">
    <source>
        <dbReference type="ARBA" id="ARBA00022771"/>
    </source>
</evidence>
<organism evidence="6 7">
    <name type="scientific">Rotaria socialis</name>
    <dbReference type="NCBI Taxonomy" id="392032"/>
    <lineage>
        <taxon>Eukaryota</taxon>
        <taxon>Metazoa</taxon>
        <taxon>Spiralia</taxon>
        <taxon>Gnathifera</taxon>
        <taxon>Rotifera</taxon>
        <taxon>Eurotatoria</taxon>
        <taxon>Bdelloidea</taxon>
        <taxon>Philodinida</taxon>
        <taxon>Philodinidae</taxon>
        <taxon>Rotaria</taxon>
    </lineage>
</organism>
<keyword evidence="1" id="KW-0479">Metal-binding</keyword>
<evidence type="ECO:0000313" key="5">
    <source>
        <dbReference type="EMBL" id="CAF3469028.1"/>
    </source>
</evidence>
<keyword evidence="3" id="KW-0862">Zinc</keyword>
<comment type="caution">
    <text evidence="6">The sequence shown here is derived from an EMBL/GenBank/DDBJ whole genome shotgun (WGS) entry which is preliminary data.</text>
</comment>
<evidence type="ECO:0000313" key="7">
    <source>
        <dbReference type="Proteomes" id="UP000663873"/>
    </source>
</evidence>
<evidence type="ECO:0000256" key="3">
    <source>
        <dbReference type="ARBA" id="ARBA00022833"/>
    </source>
</evidence>
<evidence type="ECO:0000259" key="4">
    <source>
        <dbReference type="Pfam" id="PF04500"/>
    </source>
</evidence>
<dbReference type="AlphaFoldDB" id="A0A820WQ45"/>
<accession>A0A820WQ45</accession>
<dbReference type="EMBL" id="CAJOBP010007744">
    <property type="protein sequence ID" value="CAF4520897.1"/>
    <property type="molecule type" value="Genomic_DNA"/>
</dbReference>
<dbReference type="Gene3D" id="2.20.25.240">
    <property type="match status" value="1"/>
</dbReference>